<comment type="similarity">
    <text evidence="1">Belongs to the tectonic family.</text>
</comment>
<feature type="signal peptide" evidence="5">
    <location>
        <begin position="1"/>
        <end position="24"/>
    </location>
</feature>
<gene>
    <name evidence="8" type="ORF">OCTVUL_1B006860</name>
</gene>
<sequence length="987" mass="111163">MALQLRFFHFTLLLTVSIITHISAEGIGKIHIGESRNSTTSNTKFYSWPFYQKTGLLPIYLSVRNYSIASDVLNFTENVTVYCQQNPSTNGFSLVQFSPLHLIPPITEGYVSVEFLRPGRPVTVQCFGTSRNLSLNPQFLNDTSLSKPRLLVITRSPVVNVCNTSIIIPFRNQSRNITGVITAMLSEPTTSSVTVVCQQEVLSEQVVCQQEQNDWNTIQIMLENLTVPNNSKSFEISYTVKELGSPVQVYCEANSSEGNQYLLSTSRGYPTRFQQNQVFLNFHPSTLKVKTLSFQVYLSYTTLIIEDIMNSIIQCDVVTIDCSQSIAAVSKCFPVPSVANNTFNVSSEIQKKISDNVWELDERIFKVNNEPFYKLLQLRRTSIAEVDIKETVEMNCFVVSVPNINATFKAFVSLKPSVEYNISSISLQLEAHALNNIDPLSKNFVPCSCDLKVMMCDINCCCDSDCQDFQELNFNQCPKEDMEKILLAHLCETQMSLNIGFDLNSWFCVERKDNAFLGIYYSNHPVILNPTSFREIWSETYSYREKNTPQSSLNEGNGNLITNGHPSATNYLPQKIFSGQCITSAPLPFLVNITSDCTSYIDNDICSKSSVLSATSYVLPTSLIDSNCVSPSNNVLTDVNYFCAKNVNFYVKTDNTAVNDWKEDFNKSVNKNKLFETRCSWDDSYTKPPVPTVRKRQNEVFCDNVVLHVNYQFTWNKTGITFLNVSIILGNVSISKINQSMEERNVSKTGSNNNNTCLNESITHLTQHFKVSYLNDYNQSESKPENSESENPGYLPGRPIQSGINIVNNTKSFFIDQNITQQIFVWNPDPSGFCALAGKRWIMFGEDIYSSCFVPLKQVGNCETLRKEVLYLLNQLIPADRIGRFQHNDGSIESHWIKILRPNISEIFPDTSNSSNSSRNINNNSNQTNIFHDILMPVTTSNATPNSEIQASSCDLMPVGIKLDIMYAHTGYVHGTVINEIIGAKMS</sequence>
<feature type="chain" id="PRO_5041301459" description="Tectonic-2" evidence="5">
    <location>
        <begin position="25"/>
        <end position="987"/>
    </location>
</feature>
<evidence type="ECO:0000313" key="9">
    <source>
        <dbReference type="Proteomes" id="UP001162480"/>
    </source>
</evidence>
<dbReference type="InterPro" id="IPR040354">
    <property type="entry name" value="TCTN1-3"/>
</dbReference>
<dbReference type="Proteomes" id="UP001162480">
    <property type="component" value="Chromosome 6"/>
</dbReference>
<evidence type="ECO:0008006" key="10">
    <source>
        <dbReference type="Google" id="ProtNLM"/>
    </source>
</evidence>
<dbReference type="EMBL" id="OX597819">
    <property type="protein sequence ID" value="CAI9725061.1"/>
    <property type="molecule type" value="Genomic_DNA"/>
</dbReference>
<accession>A0AA36F466</accession>
<feature type="domain" description="Tectonic-1-3 N-terminal" evidence="7">
    <location>
        <begin position="439"/>
        <end position="512"/>
    </location>
</feature>
<dbReference type="PANTHER" id="PTHR14611">
    <property type="entry name" value="TECTONIC FAMILY MEMBER"/>
    <property type="match status" value="1"/>
</dbReference>
<dbReference type="GO" id="GO:0060271">
    <property type="term" value="P:cilium assembly"/>
    <property type="evidence" value="ECO:0007669"/>
    <property type="project" value="TreeGrafter"/>
</dbReference>
<protein>
    <recommendedName>
        <fullName evidence="10">Tectonic-2</fullName>
    </recommendedName>
</protein>
<dbReference type="Pfam" id="PF25752">
    <property type="entry name" value="DUF1619_N"/>
    <property type="match status" value="1"/>
</dbReference>
<reference evidence="8" key="1">
    <citation type="submission" date="2023-08" db="EMBL/GenBank/DDBJ databases">
        <authorList>
            <person name="Alioto T."/>
            <person name="Alioto T."/>
            <person name="Gomez Garrido J."/>
        </authorList>
    </citation>
    <scope>NUCLEOTIDE SEQUENCE</scope>
</reference>
<evidence type="ECO:0000256" key="1">
    <source>
        <dbReference type="ARBA" id="ARBA00007633"/>
    </source>
</evidence>
<keyword evidence="9" id="KW-1185">Reference proteome</keyword>
<evidence type="ECO:0000256" key="2">
    <source>
        <dbReference type="ARBA" id="ARBA00022729"/>
    </source>
</evidence>
<evidence type="ECO:0000256" key="3">
    <source>
        <dbReference type="ARBA" id="ARBA00022794"/>
    </source>
</evidence>
<proteinExistence type="inferred from homology"/>
<keyword evidence="4" id="KW-0325">Glycoprotein</keyword>
<dbReference type="AlphaFoldDB" id="A0AA36F466"/>
<name>A0AA36F466_OCTVU</name>
<evidence type="ECO:0000259" key="7">
    <source>
        <dbReference type="Pfam" id="PF25752"/>
    </source>
</evidence>
<feature type="domain" description="Tectonic-1-3" evidence="6">
    <location>
        <begin position="571"/>
        <end position="749"/>
    </location>
</feature>
<evidence type="ECO:0000259" key="6">
    <source>
        <dbReference type="Pfam" id="PF07773"/>
    </source>
</evidence>
<evidence type="ECO:0000256" key="5">
    <source>
        <dbReference type="SAM" id="SignalP"/>
    </source>
</evidence>
<feature type="domain" description="Tectonic-1-3" evidence="6">
    <location>
        <begin position="793"/>
        <end position="973"/>
    </location>
</feature>
<dbReference type="PANTHER" id="PTHR14611:SF6">
    <property type="entry name" value="TECTONIC-2"/>
    <property type="match status" value="1"/>
</dbReference>
<keyword evidence="2 5" id="KW-0732">Signal</keyword>
<dbReference type="InterPro" id="IPR057724">
    <property type="entry name" value="TCTN1-3_N"/>
</dbReference>
<keyword evidence="3" id="KW-0970">Cilium biogenesis/degradation</keyword>
<organism evidence="8 9">
    <name type="scientific">Octopus vulgaris</name>
    <name type="common">Common octopus</name>
    <dbReference type="NCBI Taxonomy" id="6645"/>
    <lineage>
        <taxon>Eukaryota</taxon>
        <taxon>Metazoa</taxon>
        <taxon>Spiralia</taxon>
        <taxon>Lophotrochozoa</taxon>
        <taxon>Mollusca</taxon>
        <taxon>Cephalopoda</taxon>
        <taxon>Coleoidea</taxon>
        <taxon>Octopodiformes</taxon>
        <taxon>Octopoda</taxon>
        <taxon>Incirrata</taxon>
        <taxon>Octopodidae</taxon>
        <taxon>Octopus</taxon>
    </lineage>
</organism>
<evidence type="ECO:0000256" key="4">
    <source>
        <dbReference type="ARBA" id="ARBA00023180"/>
    </source>
</evidence>
<evidence type="ECO:0000313" key="8">
    <source>
        <dbReference type="EMBL" id="CAI9725061.1"/>
    </source>
</evidence>
<dbReference type="InterPro" id="IPR011677">
    <property type="entry name" value="TCTN1-3_dom"/>
</dbReference>
<dbReference type="Pfam" id="PF07773">
    <property type="entry name" value="TCTN_DUF1619"/>
    <property type="match status" value="2"/>
</dbReference>